<dbReference type="OrthoDB" id="465155at2"/>
<dbReference type="Proteomes" id="UP000186868">
    <property type="component" value="Unassembled WGS sequence"/>
</dbReference>
<reference evidence="3 4" key="1">
    <citation type="submission" date="2016-11" db="EMBL/GenBank/DDBJ databases">
        <title>Draft Genome Sequences of Nine Cyanobacterial Strains from Diverse Habitats.</title>
        <authorList>
            <person name="Zhu T."/>
            <person name="Hou S."/>
            <person name="Lu X."/>
            <person name="Hess W.R."/>
        </authorList>
    </citation>
    <scope>NUCLEOTIDE SEQUENCE [LARGE SCALE GENOMIC DNA]</scope>
    <source>
        <strain evidence="3 4">NIES-593</strain>
    </source>
</reference>
<evidence type="ECO:0000256" key="2">
    <source>
        <dbReference type="SAM" id="Phobius"/>
    </source>
</evidence>
<feature type="compositionally biased region" description="Basic and acidic residues" evidence="1">
    <location>
        <begin position="141"/>
        <end position="151"/>
    </location>
</feature>
<keyword evidence="2" id="KW-0472">Membrane</keyword>
<dbReference type="EMBL" id="MRCB01000007">
    <property type="protein sequence ID" value="OKH24191.1"/>
    <property type="molecule type" value="Genomic_DNA"/>
</dbReference>
<dbReference type="RefSeq" id="WP_073599173.1">
    <property type="nucleotide sequence ID" value="NZ_MRCB01000007.1"/>
</dbReference>
<gene>
    <name evidence="3" type="ORF">NIES593_08530</name>
</gene>
<evidence type="ECO:0000313" key="3">
    <source>
        <dbReference type="EMBL" id="OKH24191.1"/>
    </source>
</evidence>
<organism evidence="3 4">
    <name type="scientific">Hydrococcus rivularis NIES-593</name>
    <dbReference type="NCBI Taxonomy" id="1921803"/>
    <lineage>
        <taxon>Bacteria</taxon>
        <taxon>Bacillati</taxon>
        <taxon>Cyanobacteriota</taxon>
        <taxon>Cyanophyceae</taxon>
        <taxon>Pleurocapsales</taxon>
        <taxon>Hydrococcaceae</taxon>
        <taxon>Hydrococcus</taxon>
    </lineage>
</organism>
<dbReference type="AlphaFoldDB" id="A0A1U7HKW5"/>
<dbReference type="PANTHER" id="PTHR33825">
    <property type="entry name" value="CHITINASE-LIKE PROTEIN"/>
    <property type="match status" value="1"/>
</dbReference>
<feature type="compositionally biased region" description="Basic and acidic residues" evidence="1">
    <location>
        <begin position="122"/>
        <end position="131"/>
    </location>
</feature>
<comment type="caution">
    <text evidence="3">The sequence shown here is derived from an EMBL/GenBank/DDBJ whole genome shotgun (WGS) entry which is preliminary data.</text>
</comment>
<evidence type="ECO:0008006" key="5">
    <source>
        <dbReference type="Google" id="ProtNLM"/>
    </source>
</evidence>
<evidence type="ECO:0000313" key="4">
    <source>
        <dbReference type="Proteomes" id="UP000186868"/>
    </source>
</evidence>
<name>A0A1U7HKW5_9CYAN</name>
<evidence type="ECO:0000256" key="1">
    <source>
        <dbReference type="SAM" id="MobiDB-lite"/>
    </source>
</evidence>
<sequence length="157" mass="17255">MSDPIFWLGLSILLVAVSLTAVLIAALPALQELARAARSAEKLFDTLRREFPPTLEAIRLTGLEISELTDDINDGVKSASGVVKQVDLSLSSARKQISKVQIGTHSVVAGVKAAWQTWNGYPERRKNRSSDRLNPSGQEPFEVRDRSRSEPEAQDTE</sequence>
<accession>A0A1U7HKW5</accession>
<keyword evidence="2" id="KW-0812">Transmembrane</keyword>
<keyword evidence="4" id="KW-1185">Reference proteome</keyword>
<proteinExistence type="predicted"/>
<dbReference type="PANTHER" id="PTHR33825:SF5">
    <property type="entry name" value="TRANSMEMBRANE PROTEIN"/>
    <property type="match status" value="1"/>
</dbReference>
<dbReference type="STRING" id="1921803.NIES593_08530"/>
<feature type="region of interest" description="Disordered" evidence="1">
    <location>
        <begin position="122"/>
        <end position="157"/>
    </location>
</feature>
<protein>
    <recommendedName>
        <fullName evidence="5">DUF948 domain-containing protein</fullName>
    </recommendedName>
</protein>
<feature type="transmembrane region" description="Helical" evidence="2">
    <location>
        <begin position="6"/>
        <end position="30"/>
    </location>
</feature>
<keyword evidence="2" id="KW-1133">Transmembrane helix</keyword>